<evidence type="ECO:0000256" key="1">
    <source>
        <dbReference type="ARBA" id="ARBA00011888"/>
    </source>
</evidence>
<dbReference type="GO" id="GO:0005829">
    <property type="term" value="C:cytosol"/>
    <property type="evidence" value="ECO:0007669"/>
    <property type="project" value="TreeGrafter"/>
</dbReference>
<dbReference type="SUPFAM" id="SSF53167">
    <property type="entry name" value="Purine and uridine phosphorylases"/>
    <property type="match status" value="1"/>
</dbReference>
<sequence>MFELKLNQNLIDFVIFGGYGRCYEQTVYSKLKYHEEIVMPIPLFNYDENQTSVVTPTEDPEYQGCSKCLFPFVSETDLEPLLAKYHAHKVYEFETITKVTPIWEITVAGQNMTVAQAPLGAPAAVQILDYLIAHGAKQIVSMGSCGVLTEHAENGFLIPTVALRDEGTSYHYLPAAETIQLNVKMQLQIRTALNSAGYETAAVKTWTTDGFFRETTGLIEKYRAQGYETVEMECAAIAACAAFRNVDLGQFFFTADSLADTASYDKRNWGMGARSTAVQLGVAILRELPA</sequence>
<proteinExistence type="predicted"/>
<keyword evidence="6" id="KW-1185">Reference proteome</keyword>
<evidence type="ECO:0000256" key="3">
    <source>
        <dbReference type="ARBA" id="ARBA00048447"/>
    </source>
</evidence>
<evidence type="ECO:0000313" key="5">
    <source>
        <dbReference type="EMBL" id="KRN96388.1"/>
    </source>
</evidence>
<dbReference type="PATRIC" id="fig|348151.3.peg.1391"/>
<comment type="catalytic activity">
    <reaction evidence="3">
        <text>uridine + phosphate = alpha-D-ribose 1-phosphate + uracil</text>
        <dbReference type="Rhea" id="RHEA:24388"/>
        <dbReference type="ChEBI" id="CHEBI:16704"/>
        <dbReference type="ChEBI" id="CHEBI:17568"/>
        <dbReference type="ChEBI" id="CHEBI:43474"/>
        <dbReference type="ChEBI" id="CHEBI:57720"/>
        <dbReference type="EC" id="2.4.2.3"/>
    </reaction>
</comment>
<dbReference type="OrthoDB" id="7945729at2"/>
<gene>
    <name evidence="5" type="ORF">IV55_GL001352</name>
</gene>
<dbReference type="PANTHER" id="PTHR43691:SF11">
    <property type="entry name" value="FI09636P-RELATED"/>
    <property type="match status" value="1"/>
</dbReference>
<feature type="domain" description="Nucleoside phosphorylase" evidence="4">
    <location>
        <begin position="77"/>
        <end position="262"/>
    </location>
</feature>
<protein>
    <recommendedName>
        <fullName evidence="2">Uridine phosphorylase</fullName>
        <ecNumber evidence="1">2.4.2.3</ecNumber>
    </recommendedName>
</protein>
<dbReference type="AlphaFoldDB" id="A0A0R2LDQ3"/>
<evidence type="ECO:0000259" key="4">
    <source>
        <dbReference type="Pfam" id="PF01048"/>
    </source>
</evidence>
<comment type="caution">
    <text evidence="5">The sequence shown here is derived from an EMBL/GenBank/DDBJ whole genome shotgun (WGS) entry which is preliminary data.</text>
</comment>
<dbReference type="GO" id="GO:0004731">
    <property type="term" value="F:purine-nucleoside phosphorylase activity"/>
    <property type="evidence" value="ECO:0007669"/>
    <property type="project" value="TreeGrafter"/>
</dbReference>
<name>A0A0R2LDQ3_9LACO</name>
<evidence type="ECO:0000313" key="6">
    <source>
        <dbReference type="Proteomes" id="UP000051139"/>
    </source>
</evidence>
<evidence type="ECO:0000256" key="2">
    <source>
        <dbReference type="ARBA" id="ARBA00021980"/>
    </source>
</evidence>
<dbReference type="Pfam" id="PF01048">
    <property type="entry name" value="PNP_UDP_1"/>
    <property type="match status" value="1"/>
</dbReference>
<dbReference type="Gene3D" id="3.40.50.1580">
    <property type="entry name" value="Nucleoside phosphorylase domain"/>
    <property type="match status" value="1"/>
</dbReference>
<accession>A0A0R2LDQ3</accession>
<dbReference type="GO" id="GO:0006152">
    <property type="term" value="P:purine nucleoside catabolic process"/>
    <property type="evidence" value="ECO:0007669"/>
    <property type="project" value="TreeGrafter"/>
</dbReference>
<dbReference type="STRING" id="348151.IV55_GL001352"/>
<dbReference type="EMBL" id="JQCB01000004">
    <property type="protein sequence ID" value="KRN96388.1"/>
    <property type="molecule type" value="Genomic_DNA"/>
</dbReference>
<dbReference type="GO" id="GO:0004850">
    <property type="term" value="F:uridine phosphorylase activity"/>
    <property type="evidence" value="ECO:0007669"/>
    <property type="project" value="UniProtKB-EC"/>
</dbReference>
<dbReference type="CDD" id="cd09007">
    <property type="entry name" value="NP-I_spr0068"/>
    <property type="match status" value="1"/>
</dbReference>
<organism evidence="5 6">
    <name type="scientific">Furfurilactobacillus siliginis</name>
    <dbReference type="NCBI Taxonomy" id="348151"/>
    <lineage>
        <taxon>Bacteria</taxon>
        <taxon>Bacillati</taxon>
        <taxon>Bacillota</taxon>
        <taxon>Bacilli</taxon>
        <taxon>Lactobacillales</taxon>
        <taxon>Lactobacillaceae</taxon>
        <taxon>Furfurilactobacillus</taxon>
    </lineage>
</organism>
<dbReference type="Proteomes" id="UP000051139">
    <property type="component" value="Unassembled WGS sequence"/>
</dbReference>
<dbReference type="InterPro" id="IPR000845">
    <property type="entry name" value="Nucleoside_phosphorylase_d"/>
</dbReference>
<dbReference type="InterPro" id="IPR035994">
    <property type="entry name" value="Nucleoside_phosphorylase_sf"/>
</dbReference>
<dbReference type="PANTHER" id="PTHR43691">
    <property type="entry name" value="URIDINE PHOSPHORYLASE"/>
    <property type="match status" value="1"/>
</dbReference>
<reference evidence="5 6" key="1">
    <citation type="journal article" date="2015" name="Genome Announc.">
        <title>Expanding the biotechnology potential of lactobacilli through comparative genomics of 213 strains and associated genera.</title>
        <authorList>
            <person name="Sun Z."/>
            <person name="Harris H.M."/>
            <person name="McCann A."/>
            <person name="Guo C."/>
            <person name="Argimon S."/>
            <person name="Zhang W."/>
            <person name="Yang X."/>
            <person name="Jeffery I.B."/>
            <person name="Cooney J.C."/>
            <person name="Kagawa T.F."/>
            <person name="Liu W."/>
            <person name="Song Y."/>
            <person name="Salvetti E."/>
            <person name="Wrobel A."/>
            <person name="Rasinkangas P."/>
            <person name="Parkhill J."/>
            <person name="Rea M.C."/>
            <person name="O'Sullivan O."/>
            <person name="Ritari J."/>
            <person name="Douillard F.P."/>
            <person name="Paul Ross R."/>
            <person name="Yang R."/>
            <person name="Briner A.E."/>
            <person name="Felis G.E."/>
            <person name="de Vos W.M."/>
            <person name="Barrangou R."/>
            <person name="Klaenhammer T.R."/>
            <person name="Caufield P.W."/>
            <person name="Cui Y."/>
            <person name="Zhang H."/>
            <person name="O'Toole P.W."/>
        </authorList>
    </citation>
    <scope>NUCLEOTIDE SEQUENCE [LARGE SCALE GENOMIC DNA]</scope>
    <source>
        <strain evidence="5 6">DSM 22696</strain>
    </source>
</reference>
<dbReference type="EC" id="2.4.2.3" evidence="1"/>